<reference evidence="3 4" key="1">
    <citation type="submission" date="2020-08" db="EMBL/GenBank/DDBJ databases">
        <title>Genomic Encyclopedia of Type Strains, Phase IV (KMG-IV): sequencing the most valuable type-strain genomes for metagenomic binning, comparative biology and taxonomic classification.</title>
        <authorList>
            <person name="Goeker M."/>
        </authorList>
    </citation>
    <scope>NUCLEOTIDE SEQUENCE [LARGE SCALE GENOMIC DNA]</scope>
    <source>
        <strain evidence="3 4">DSM 101465</strain>
    </source>
</reference>
<feature type="transmembrane region" description="Helical" evidence="1">
    <location>
        <begin position="174"/>
        <end position="195"/>
    </location>
</feature>
<proteinExistence type="predicted"/>
<keyword evidence="3" id="KW-0645">Protease</keyword>
<keyword evidence="3" id="KW-0378">Hydrolase</keyword>
<dbReference type="Pfam" id="PF02517">
    <property type="entry name" value="Rce1-like"/>
    <property type="match status" value="1"/>
</dbReference>
<dbReference type="Proteomes" id="UP000588017">
    <property type="component" value="Unassembled WGS sequence"/>
</dbReference>
<dbReference type="GO" id="GO:0006508">
    <property type="term" value="P:proteolysis"/>
    <property type="evidence" value="ECO:0007669"/>
    <property type="project" value="UniProtKB-KW"/>
</dbReference>
<evidence type="ECO:0000259" key="2">
    <source>
        <dbReference type="Pfam" id="PF02517"/>
    </source>
</evidence>
<dbReference type="AlphaFoldDB" id="A0A841KIM6"/>
<dbReference type="EMBL" id="JACHEH010000006">
    <property type="protein sequence ID" value="MBB6169243.1"/>
    <property type="molecule type" value="Genomic_DNA"/>
</dbReference>
<feature type="domain" description="CAAX prenyl protease 2/Lysostaphin resistance protein A-like" evidence="2">
    <location>
        <begin position="133"/>
        <end position="208"/>
    </location>
</feature>
<keyword evidence="1" id="KW-0812">Transmembrane</keyword>
<name>A0A841KIM6_9HYPH</name>
<protein>
    <submittedName>
        <fullName evidence="3">Membrane protease YdiL (CAAX protease family)</fullName>
    </submittedName>
</protein>
<dbReference type="RefSeq" id="WP_183335555.1">
    <property type="nucleotide sequence ID" value="NZ_BMHX01000006.1"/>
</dbReference>
<dbReference type="GO" id="GO:0004175">
    <property type="term" value="F:endopeptidase activity"/>
    <property type="evidence" value="ECO:0007669"/>
    <property type="project" value="UniProtKB-ARBA"/>
</dbReference>
<organism evidence="3 4">
    <name type="scientific">Chelatococcus composti</name>
    <dbReference type="NCBI Taxonomy" id="1743235"/>
    <lineage>
        <taxon>Bacteria</taxon>
        <taxon>Pseudomonadati</taxon>
        <taxon>Pseudomonadota</taxon>
        <taxon>Alphaproteobacteria</taxon>
        <taxon>Hyphomicrobiales</taxon>
        <taxon>Chelatococcaceae</taxon>
        <taxon>Chelatococcus</taxon>
    </lineage>
</organism>
<dbReference type="GO" id="GO:0080120">
    <property type="term" value="P:CAAX-box protein maturation"/>
    <property type="evidence" value="ECO:0007669"/>
    <property type="project" value="UniProtKB-ARBA"/>
</dbReference>
<keyword evidence="1" id="KW-0472">Membrane</keyword>
<comment type="caution">
    <text evidence="3">The sequence shown here is derived from an EMBL/GenBank/DDBJ whole genome shotgun (WGS) entry which is preliminary data.</text>
</comment>
<dbReference type="InterPro" id="IPR003675">
    <property type="entry name" value="Rce1/LyrA-like_dom"/>
</dbReference>
<feature type="transmembrane region" description="Helical" evidence="1">
    <location>
        <begin position="94"/>
        <end position="116"/>
    </location>
</feature>
<keyword evidence="1" id="KW-1133">Transmembrane helix</keyword>
<sequence length="260" mass="26781">MEKRVHHRLVLLLSCLGCAASLATLPIALALGGAFADLPPLPVLTGGLAVQALVVFALAAHLGLKAAGRVGLAGAPLLAALVGGRSVPLADARLARAIAAGLGVGLLTVVLDGVLFRGALSPAVAAFAEIAPWKRLLAGMLYGGIAEEILLRLFLLSALVYLRARGWRSGARAGAGHVAFAIAVAALVFGLGHLPATAALSPLTPAIVARALLTTDSWAWSAVFSSSGAGWRPRWPPMRLRTFRCSSCLCCSRRAERRPA</sequence>
<feature type="transmembrane region" description="Helical" evidence="1">
    <location>
        <begin position="136"/>
        <end position="162"/>
    </location>
</feature>
<feature type="transmembrane region" description="Helical" evidence="1">
    <location>
        <begin position="42"/>
        <end position="64"/>
    </location>
</feature>
<keyword evidence="4" id="KW-1185">Reference proteome</keyword>
<evidence type="ECO:0000313" key="3">
    <source>
        <dbReference type="EMBL" id="MBB6169243.1"/>
    </source>
</evidence>
<gene>
    <name evidence="3" type="ORF">HNQ73_002880</name>
</gene>
<evidence type="ECO:0000256" key="1">
    <source>
        <dbReference type="SAM" id="Phobius"/>
    </source>
</evidence>
<evidence type="ECO:0000313" key="4">
    <source>
        <dbReference type="Proteomes" id="UP000588017"/>
    </source>
</evidence>
<accession>A0A841KIM6</accession>